<dbReference type="SUPFAM" id="SSF47323">
    <property type="entry name" value="Anticodon-binding domain of a subclass of class I aminoacyl-tRNA synthetases"/>
    <property type="match status" value="1"/>
</dbReference>
<dbReference type="EC" id="6.1.1.5" evidence="4"/>
<evidence type="ECO:0000256" key="1">
    <source>
        <dbReference type="ARBA" id="ARBA00022598"/>
    </source>
</evidence>
<dbReference type="AlphaFoldDB" id="N0E4G8"/>
<name>N0E4G8_9MICO</name>
<evidence type="ECO:0000256" key="3">
    <source>
        <dbReference type="ARBA" id="ARBA00022840"/>
    </source>
</evidence>
<evidence type="ECO:0000313" key="5">
    <source>
        <dbReference type="Proteomes" id="UP000013167"/>
    </source>
</evidence>
<dbReference type="HOGENOM" id="CLU_1219221_0_0_11"/>
<keyword evidence="2" id="KW-0547">Nucleotide-binding</keyword>
<gene>
    <name evidence="4" type="ORF">BN10_670001</name>
</gene>
<keyword evidence="4" id="KW-0030">Aminoacyl-tRNA synthetase</keyword>
<organism evidence="4 5">
    <name type="scientific">Phycicoccus elongatus Lp2</name>
    <dbReference type="NCBI Taxonomy" id="1193181"/>
    <lineage>
        <taxon>Bacteria</taxon>
        <taxon>Bacillati</taxon>
        <taxon>Actinomycetota</taxon>
        <taxon>Actinomycetes</taxon>
        <taxon>Micrococcales</taxon>
        <taxon>Intrasporangiaceae</taxon>
        <taxon>Phycicoccus</taxon>
    </lineage>
</organism>
<dbReference type="Proteomes" id="UP000013167">
    <property type="component" value="Unassembled WGS sequence"/>
</dbReference>
<protein>
    <submittedName>
        <fullName evidence="4">Isoleucyl-tRNA synthetase</fullName>
        <ecNumber evidence="4">6.1.1.5</ecNumber>
    </submittedName>
</protein>
<accession>N0E4G8</accession>
<sequence>MRLPLAGLTVVTADPATLEPFAPIIADELNVKSVTLLDVDAAHESDFGISQKLTVNARVAGPRLGKDVQTVIKGSKSGDWSVAEDGTVTSGGLALVEGEYTLETVVSEEAGADAHVTAMLPGGGFVVLDTQVTLDLELEGTARDLIRAVQQARREAGLDVSDRITLTIAAGEHTWRAALEHRDLIIGETLADQFSVSMNLDDLTVGDDVSETLVGNEQRVRIRVAKR</sequence>
<keyword evidence="1 4" id="KW-0436">Ligase</keyword>
<dbReference type="Pfam" id="PF19302">
    <property type="entry name" value="DUF5915"/>
    <property type="match status" value="1"/>
</dbReference>
<evidence type="ECO:0000313" key="4">
    <source>
        <dbReference type="EMBL" id="CCH70756.1"/>
    </source>
</evidence>
<dbReference type="GO" id="GO:0005524">
    <property type="term" value="F:ATP binding"/>
    <property type="evidence" value="ECO:0007669"/>
    <property type="project" value="UniProtKB-KW"/>
</dbReference>
<comment type="caution">
    <text evidence="4">The sequence shown here is derived from an EMBL/GenBank/DDBJ whole genome shotgun (WGS) entry which is preliminary data.</text>
</comment>
<dbReference type="InterPro" id="IPR009080">
    <property type="entry name" value="tRNAsynth_Ia_anticodon-bd"/>
</dbReference>
<dbReference type="STRING" id="1193181.BN10_670001"/>
<dbReference type="PANTHER" id="PTHR42780">
    <property type="entry name" value="SOLEUCYL-TRNA SYNTHETASE"/>
    <property type="match status" value="1"/>
</dbReference>
<keyword evidence="3" id="KW-0067">ATP-binding</keyword>
<dbReference type="eggNOG" id="COG0060">
    <property type="taxonomic scope" value="Bacteria"/>
</dbReference>
<dbReference type="GO" id="GO:0004822">
    <property type="term" value="F:isoleucine-tRNA ligase activity"/>
    <property type="evidence" value="ECO:0007669"/>
    <property type="project" value="UniProtKB-EC"/>
</dbReference>
<dbReference type="PANTHER" id="PTHR42780:SF1">
    <property type="entry name" value="ISOLEUCINE--TRNA LIGASE, CYTOPLASMIC"/>
    <property type="match status" value="1"/>
</dbReference>
<keyword evidence="5" id="KW-1185">Reference proteome</keyword>
<dbReference type="GO" id="GO:0006428">
    <property type="term" value="P:isoleucyl-tRNA aminoacylation"/>
    <property type="evidence" value="ECO:0007669"/>
    <property type="project" value="TreeGrafter"/>
</dbReference>
<dbReference type="InterPro" id="IPR023586">
    <property type="entry name" value="Ile-tRNA-ligase_type2"/>
</dbReference>
<proteinExistence type="predicted"/>
<dbReference type="EMBL" id="CAIZ01000138">
    <property type="protein sequence ID" value="CCH70756.1"/>
    <property type="molecule type" value="Genomic_DNA"/>
</dbReference>
<evidence type="ECO:0000256" key="2">
    <source>
        <dbReference type="ARBA" id="ARBA00022741"/>
    </source>
</evidence>
<reference evidence="4 5" key="1">
    <citation type="journal article" date="2013" name="ISME J.">
        <title>A metabolic model for members of the genus Tetrasphaera involved in enhanced biological phosphorus removal.</title>
        <authorList>
            <person name="Kristiansen R."/>
            <person name="Nguyen H.T.T."/>
            <person name="Saunders A.M."/>
            <person name="Nielsen J.L."/>
            <person name="Wimmer R."/>
            <person name="Le V.Q."/>
            <person name="McIlroy S.J."/>
            <person name="Petrovski S."/>
            <person name="Seviour R.J."/>
            <person name="Calteau A."/>
            <person name="Nielsen K.L."/>
            <person name="Nielsen P.H."/>
        </authorList>
    </citation>
    <scope>NUCLEOTIDE SEQUENCE [LARGE SCALE GENOMIC DNA]</scope>
    <source>
        <strain evidence="4 5">Lp2</strain>
    </source>
</reference>